<dbReference type="EMBL" id="CP155447">
    <property type="protein sequence ID" value="XBH04124.1"/>
    <property type="molecule type" value="Genomic_DNA"/>
</dbReference>
<dbReference type="CDD" id="cd11572">
    <property type="entry name" value="RlmI_M_like"/>
    <property type="match status" value="1"/>
</dbReference>
<evidence type="ECO:0000256" key="2">
    <source>
        <dbReference type="ARBA" id="ARBA00022490"/>
    </source>
</evidence>
<feature type="domain" description="PUA" evidence="9">
    <location>
        <begin position="5"/>
        <end position="89"/>
    </location>
</feature>
<evidence type="ECO:0000256" key="8">
    <source>
        <dbReference type="ARBA" id="ARBA00038091"/>
    </source>
</evidence>
<keyword evidence="2" id="KW-0963">Cytoplasm</keyword>
<dbReference type="GO" id="GO:0003723">
    <property type="term" value="F:RNA binding"/>
    <property type="evidence" value="ECO:0007669"/>
    <property type="project" value="UniProtKB-KW"/>
</dbReference>
<organism evidence="10">
    <name type="scientific">Singulisphaera sp. Ch08</name>
    <dbReference type="NCBI Taxonomy" id="3120278"/>
    <lineage>
        <taxon>Bacteria</taxon>
        <taxon>Pseudomonadati</taxon>
        <taxon>Planctomycetota</taxon>
        <taxon>Planctomycetia</taxon>
        <taxon>Isosphaerales</taxon>
        <taxon>Isosphaeraceae</taxon>
        <taxon>Singulisphaera</taxon>
    </lineage>
</organism>
<evidence type="ECO:0000256" key="3">
    <source>
        <dbReference type="ARBA" id="ARBA00022552"/>
    </source>
</evidence>
<dbReference type="GO" id="GO:0032259">
    <property type="term" value="P:methylation"/>
    <property type="evidence" value="ECO:0007669"/>
    <property type="project" value="UniProtKB-KW"/>
</dbReference>
<evidence type="ECO:0000256" key="1">
    <source>
        <dbReference type="ARBA" id="ARBA00004496"/>
    </source>
</evidence>
<dbReference type="EC" id="2.1.1.-" evidence="10"/>
<dbReference type="GO" id="GO:0006364">
    <property type="term" value="P:rRNA processing"/>
    <property type="evidence" value="ECO:0007669"/>
    <property type="project" value="UniProtKB-KW"/>
</dbReference>
<keyword evidence="4 10" id="KW-0489">Methyltransferase</keyword>
<comment type="subcellular location">
    <subcellularLocation>
        <location evidence="1">Cytoplasm</location>
    </subcellularLocation>
</comment>
<dbReference type="GO" id="GO:0005737">
    <property type="term" value="C:cytoplasm"/>
    <property type="evidence" value="ECO:0007669"/>
    <property type="project" value="UniProtKB-SubCell"/>
</dbReference>
<dbReference type="AlphaFoldDB" id="A0AAU7CFT2"/>
<dbReference type="InterPro" id="IPR029063">
    <property type="entry name" value="SAM-dependent_MTases_sf"/>
</dbReference>
<evidence type="ECO:0000259" key="9">
    <source>
        <dbReference type="SMART" id="SM00359"/>
    </source>
</evidence>
<dbReference type="InterPro" id="IPR002478">
    <property type="entry name" value="PUA"/>
</dbReference>
<dbReference type="SUPFAM" id="SSF53335">
    <property type="entry name" value="S-adenosyl-L-methionine-dependent methyltransferases"/>
    <property type="match status" value="1"/>
</dbReference>
<dbReference type="CDD" id="cd21153">
    <property type="entry name" value="PUA_RlmI"/>
    <property type="match status" value="1"/>
</dbReference>
<dbReference type="RefSeq" id="WP_406696872.1">
    <property type="nucleotide sequence ID" value="NZ_CP155447.1"/>
</dbReference>
<dbReference type="CDD" id="cd02440">
    <property type="entry name" value="AdoMet_MTases"/>
    <property type="match status" value="1"/>
</dbReference>
<name>A0AAU7CFT2_9BACT</name>
<accession>A0AAU7CFT2</accession>
<dbReference type="Gene3D" id="3.30.750.80">
    <property type="entry name" value="RNA methyltransferase domain (HRMD) like"/>
    <property type="match status" value="1"/>
</dbReference>
<dbReference type="Gene3D" id="2.30.130.10">
    <property type="entry name" value="PUA domain"/>
    <property type="match status" value="1"/>
</dbReference>
<dbReference type="Pfam" id="PF17785">
    <property type="entry name" value="PUA_3"/>
    <property type="match status" value="1"/>
</dbReference>
<dbReference type="PANTHER" id="PTHR42873:SF1">
    <property type="entry name" value="S-ADENOSYLMETHIONINE-DEPENDENT METHYLTRANSFERASE DOMAIN-CONTAINING PROTEIN"/>
    <property type="match status" value="1"/>
</dbReference>
<dbReference type="PROSITE" id="PS50890">
    <property type="entry name" value="PUA"/>
    <property type="match status" value="1"/>
</dbReference>
<dbReference type="InterPro" id="IPR015947">
    <property type="entry name" value="PUA-like_sf"/>
</dbReference>
<dbReference type="SUPFAM" id="SSF88697">
    <property type="entry name" value="PUA domain-like"/>
    <property type="match status" value="1"/>
</dbReference>
<evidence type="ECO:0000256" key="4">
    <source>
        <dbReference type="ARBA" id="ARBA00022603"/>
    </source>
</evidence>
<keyword evidence="3" id="KW-0698">rRNA processing</keyword>
<protein>
    <submittedName>
        <fullName evidence="10">Class I SAM-dependent rRNA methyltransferase</fullName>
        <ecNumber evidence="10">2.1.1.-</ecNumber>
    </submittedName>
</protein>
<keyword evidence="7" id="KW-0694">RNA-binding</keyword>
<evidence type="ECO:0000256" key="7">
    <source>
        <dbReference type="ARBA" id="ARBA00022884"/>
    </source>
</evidence>
<dbReference type="InterPro" id="IPR019614">
    <property type="entry name" value="SAM-dep_methyl-trfase"/>
</dbReference>
<dbReference type="InterPro" id="IPR036974">
    <property type="entry name" value="PUA_sf"/>
</dbReference>
<dbReference type="InterPro" id="IPR041532">
    <property type="entry name" value="RlmI-like_PUA"/>
</dbReference>
<reference evidence="10" key="1">
    <citation type="submission" date="2024-05" db="EMBL/GenBank/DDBJ databases">
        <title>Planctomycetes of the genus Singulisphaera possess chitinolytic capabilities.</title>
        <authorList>
            <person name="Ivanova A."/>
        </authorList>
    </citation>
    <scope>NUCLEOTIDE SEQUENCE</scope>
    <source>
        <strain evidence="10">Ch08T</strain>
    </source>
</reference>
<evidence type="ECO:0000256" key="6">
    <source>
        <dbReference type="ARBA" id="ARBA00022691"/>
    </source>
</evidence>
<evidence type="ECO:0000313" key="10">
    <source>
        <dbReference type="EMBL" id="XBH04124.1"/>
    </source>
</evidence>
<keyword evidence="5 10" id="KW-0808">Transferase</keyword>
<dbReference type="Gene3D" id="3.40.50.150">
    <property type="entry name" value="Vaccinia Virus protein VP39"/>
    <property type="match status" value="1"/>
</dbReference>
<dbReference type="SMART" id="SM00359">
    <property type="entry name" value="PUA"/>
    <property type="match status" value="1"/>
</dbReference>
<proteinExistence type="inferred from homology"/>
<gene>
    <name evidence="10" type="ORF">V5E97_38390</name>
</gene>
<dbReference type="Pfam" id="PF10672">
    <property type="entry name" value="Methyltrans_SAM"/>
    <property type="match status" value="1"/>
</dbReference>
<sequence length="397" mass="43915">MASLPRVIVKPRRARPFFARHPWLFVTSIARVEGEPKPGSEVEVFSHEGQFIARGLFNPNSAIRVRLYRWDGGPLDDEFWAKTVATAVRLRREILHLGGPNAAYRLIASESDGLSGLTVDRYDRWLVVQFTSLALFERRELLIGLLAQEPDLEGILSRPDRTTAEQEGIRPHEDVFHGSAPVAPVEIIENGLTFWVDVKAGQKTGFYLDQRENRRAVAQYCQGKRVLDLFTYTGAFALNALKHGGAESVLGIDSSSTAVEVARHHAVLNQLGKARFESADVFDALETIRAGSDRFGVVICDPPKFARHPRGVEDALKGYLRLNRAALDVLEPDGLLVSFSCSGLVERGLFADLIGQLAELSGRSIQILEQRGQAADHPVSASCLETEYLKGFVCRVS</sequence>
<dbReference type="GO" id="GO:0008168">
    <property type="term" value="F:methyltransferase activity"/>
    <property type="evidence" value="ECO:0007669"/>
    <property type="project" value="UniProtKB-KW"/>
</dbReference>
<comment type="similarity">
    <text evidence="8">Belongs to the methyltransferase superfamily. RlmI family.</text>
</comment>
<dbReference type="PANTHER" id="PTHR42873">
    <property type="entry name" value="RIBOSOMAL RNA LARGE SUBUNIT METHYLTRANSFERASE"/>
    <property type="match status" value="1"/>
</dbReference>
<evidence type="ECO:0000256" key="5">
    <source>
        <dbReference type="ARBA" id="ARBA00022679"/>
    </source>
</evidence>
<keyword evidence="6" id="KW-0949">S-adenosyl-L-methionine</keyword>